<dbReference type="Proteomes" id="UP001183794">
    <property type="component" value="Unassembled WGS sequence"/>
</dbReference>
<reference evidence="1 2" key="1">
    <citation type="submission" date="2023-07" db="EMBL/GenBank/DDBJ databases">
        <title>Sequencing the genomes of 1000 actinobacteria strains.</title>
        <authorList>
            <person name="Klenk H.-P."/>
        </authorList>
    </citation>
    <scope>NUCLEOTIDE SEQUENCE [LARGE SCALE GENOMIC DNA]</scope>
    <source>
        <strain evidence="1 2">DSM 22966</strain>
    </source>
</reference>
<sequence length="44" mass="4659">MTCTSHSVSSAAVTYDQLMSGVYTGIITAANRPRAMFAIKAQHA</sequence>
<keyword evidence="2" id="KW-1185">Reference proteome</keyword>
<evidence type="ECO:0000313" key="2">
    <source>
        <dbReference type="Proteomes" id="UP001183794"/>
    </source>
</evidence>
<comment type="caution">
    <text evidence="1">The sequence shown here is derived from an EMBL/GenBank/DDBJ whole genome shotgun (WGS) entry which is preliminary data.</text>
</comment>
<dbReference type="EMBL" id="JAVDYJ010000001">
    <property type="protein sequence ID" value="MDR7347840.1"/>
    <property type="molecule type" value="Genomic_DNA"/>
</dbReference>
<accession>A0ABU2B2K1</accession>
<proteinExistence type="predicted"/>
<name>A0ABU2B2K1_9MICC</name>
<protein>
    <submittedName>
        <fullName evidence="1">Uncharacterized protein</fullName>
    </submittedName>
</protein>
<organism evidence="1 2">
    <name type="scientific">Enteractinococcus fodinae</name>
    <dbReference type="NCBI Taxonomy" id="684663"/>
    <lineage>
        <taxon>Bacteria</taxon>
        <taxon>Bacillati</taxon>
        <taxon>Actinomycetota</taxon>
        <taxon>Actinomycetes</taxon>
        <taxon>Micrococcales</taxon>
        <taxon>Micrococcaceae</taxon>
    </lineage>
</organism>
<gene>
    <name evidence="1" type="ORF">J2S62_002097</name>
</gene>
<evidence type="ECO:0000313" key="1">
    <source>
        <dbReference type="EMBL" id="MDR7347840.1"/>
    </source>
</evidence>